<dbReference type="FunFam" id="3.30.428.10:FF:000011">
    <property type="entry name" value="Fragile histidine triad"/>
    <property type="match status" value="1"/>
</dbReference>
<dbReference type="Proteomes" id="UP000008743">
    <property type="component" value="Unassembled WGS sequence"/>
</dbReference>
<accession>A0A0D2WXK1</accession>
<evidence type="ECO:0000256" key="1">
    <source>
        <dbReference type="ARBA" id="ARBA00022741"/>
    </source>
</evidence>
<organism evidence="5 6">
    <name type="scientific">Capsaspora owczarzaki (strain ATCC 30864)</name>
    <dbReference type="NCBI Taxonomy" id="595528"/>
    <lineage>
        <taxon>Eukaryota</taxon>
        <taxon>Filasterea</taxon>
        <taxon>Capsaspora</taxon>
    </lineage>
</organism>
<dbReference type="InterPro" id="IPR011146">
    <property type="entry name" value="HIT-like"/>
</dbReference>
<keyword evidence="6" id="KW-1185">Reference proteome</keyword>
<feature type="short sequence motif" description="Histidine triad motif" evidence="3">
    <location>
        <begin position="59"/>
        <end position="63"/>
    </location>
</feature>
<dbReference type="InParanoid" id="A0A0D2WXK1"/>
<dbReference type="GO" id="GO:0006163">
    <property type="term" value="P:purine nucleotide metabolic process"/>
    <property type="evidence" value="ECO:0007669"/>
    <property type="project" value="TreeGrafter"/>
</dbReference>
<dbReference type="Pfam" id="PF01230">
    <property type="entry name" value="HIT"/>
    <property type="match status" value="1"/>
</dbReference>
<sequence length="116" mass="13332">MLVAPLRVVHRFTDLNPDEIADLFQTTQRVSRAIEIAYKSIALTIAIQDGVGAGQTVEHVHVHIIPRHKDDFVPNDKIYHELDQHDKEAQRRARTSQEMADEATWFRQFLAMDTAN</sequence>
<gene>
    <name evidence="5" type="ORF">CAOG_007347</name>
</gene>
<dbReference type="GO" id="GO:0005737">
    <property type="term" value="C:cytoplasm"/>
    <property type="evidence" value="ECO:0007669"/>
    <property type="project" value="TreeGrafter"/>
</dbReference>
<keyword evidence="2" id="KW-0378">Hydrolase</keyword>
<dbReference type="PROSITE" id="PS00892">
    <property type="entry name" value="HIT_1"/>
    <property type="match status" value="1"/>
</dbReference>
<evidence type="ECO:0000259" key="4">
    <source>
        <dbReference type="PROSITE" id="PS51084"/>
    </source>
</evidence>
<dbReference type="GO" id="GO:0015964">
    <property type="term" value="P:diadenosine triphosphate catabolic process"/>
    <property type="evidence" value="ECO:0007669"/>
    <property type="project" value="TreeGrafter"/>
</dbReference>
<reference evidence="6" key="1">
    <citation type="submission" date="2011-02" db="EMBL/GenBank/DDBJ databases">
        <title>The Genome Sequence of Capsaspora owczarzaki ATCC 30864.</title>
        <authorList>
            <person name="Russ C."/>
            <person name="Cuomo C."/>
            <person name="Burger G."/>
            <person name="Gray M.W."/>
            <person name="Holland P.W.H."/>
            <person name="King N."/>
            <person name="Lang F.B.F."/>
            <person name="Roger A.J."/>
            <person name="Ruiz-Trillo I."/>
            <person name="Young S.K."/>
            <person name="Zeng Q."/>
            <person name="Gargeya S."/>
            <person name="Alvarado L."/>
            <person name="Berlin A."/>
            <person name="Chapman S.B."/>
            <person name="Chen Z."/>
            <person name="Freedman E."/>
            <person name="Gellesch M."/>
            <person name="Goldberg J."/>
            <person name="Griggs A."/>
            <person name="Gujja S."/>
            <person name="Heilman E."/>
            <person name="Heiman D."/>
            <person name="Howarth C."/>
            <person name="Mehta T."/>
            <person name="Neiman D."/>
            <person name="Pearson M."/>
            <person name="Roberts A."/>
            <person name="Saif S."/>
            <person name="Shea T."/>
            <person name="Shenoy N."/>
            <person name="Sisk P."/>
            <person name="Stolte C."/>
            <person name="Sykes S."/>
            <person name="White J."/>
            <person name="Yandava C."/>
            <person name="Haas B."/>
            <person name="Nusbaum C."/>
            <person name="Birren B."/>
        </authorList>
    </citation>
    <scope>NUCLEOTIDE SEQUENCE</scope>
    <source>
        <strain evidence="6">ATCC 30864</strain>
    </source>
</reference>
<dbReference type="PANTHER" id="PTHR46981">
    <property type="entry name" value="BIS(5'-ADENOSYL)-TRIPHOSPHATASE"/>
    <property type="match status" value="1"/>
</dbReference>
<evidence type="ECO:0000256" key="2">
    <source>
        <dbReference type="ARBA" id="ARBA00022801"/>
    </source>
</evidence>
<evidence type="ECO:0000313" key="5">
    <source>
        <dbReference type="EMBL" id="KJE97498.1"/>
    </source>
</evidence>
<dbReference type="FunCoup" id="A0A0D2WXK1">
    <property type="interactions" value="63"/>
</dbReference>
<evidence type="ECO:0000256" key="3">
    <source>
        <dbReference type="PROSITE-ProRule" id="PRU00464"/>
    </source>
</evidence>
<dbReference type="GO" id="GO:0047710">
    <property type="term" value="F:bis(5'-adenosyl)-triphosphatase activity"/>
    <property type="evidence" value="ECO:0007669"/>
    <property type="project" value="TreeGrafter"/>
</dbReference>
<dbReference type="AlphaFoldDB" id="A0A0D2WXK1"/>
<dbReference type="InterPro" id="IPR019808">
    <property type="entry name" value="Histidine_triad_CS"/>
</dbReference>
<proteinExistence type="predicted"/>
<name>A0A0D2WXK1_CAPO3</name>
<dbReference type="GO" id="GO:0000166">
    <property type="term" value="F:nucleotide binding"/>
    <property type="evidence" value="ECO:0007669"/>
    <property type="project" value="UniProtKB-KW"/>
</dbReference>
<dbReference type="EMBL" id="KE346374">
    <property type="protein sequence ID" value="KJE97498.1"/>
    <property type="molecule type" value="Genomic_DNA"/>
</dbReference>
<protein>
    <submittedName>
        <fullName evidence="5">HIT domain-containing protein</fullName>
    </submittedName>
</protein>
<feature type="domain" description="HIT" evidence="4">
    <location>
        <begin position="1"/>
        <end position="74"/>
    </location>
</feature>
<evidence type="ECO:0000313" key="6">
    <source>
        <dbReference type="Proteomes" id="UP000008743"/>
    </source>
</evidence>
<dbReference type="PROSITE" id="PS51084">
    <property type="entry name" value="HIT_2"/>
    <property type="match status" value="1"/>
</dbReference>
<keyword evidence="1" id="KW-0547">Nucleotide-binding</keyword>
<dbReference type="GO" id="GO:0031625">
    <property type="term" value="F:ubiquitin protein ligase binding"/>
    <property type="evidence" value="ECO:0007669"/>
    <property type="project" value="TreeGrafter"/>
</dbReference>
<dbReference type="InterPro" id="IPR052677">
    <property type="entry name" value="Dinucleoside_ppp_hydrolase"/>
</dbReference>
<dbReference type="PhylomeDB" id="A0A0D2WXK1"/>
<dbReference type="OrthoDB" id="680339at2759"/>
<dbReference type="GO" id="GO:0005634">
    <property type="term" value="C:nucleus"/>
    <property type="evidence" value="ECO:0007669"/>
    <property type="project" value="TreeGrafter"/>
</dbReference>
<dbReference type="Gene3D" id="3.30.428.10">
    <property type="entry name" value="HIT-like"/>
    <property type="match status" value="1"/>
</dbReference>
<dbReference type="GO" id="GO:0032435">
    <property type="term" value="P:negative regulation of proteasomal ubiquitin-dependent protein catabolic process"/>
    <property type="evidence" value="ECO:0007669"/>
    <property type="project" value="TreeGrafter"/>
</dbReference>
<dbReference type="eggNOG" id="KOG3379">
    <property type="taxonomic scope" value="Eukaryota"/>
</dbReference>
<dbReference type="SUPFAM" id="SSF54197">
    <property type="entry name" value="HIT-like"/>
    <property type="match status" value="1"/>
</dbReference>
<dbReference type="InterPro" id="IPR036265">
    <property type="entry name" value="HIT-like_sf"/>
</dbReference>
<dbReference type="PANTHER" id="PTHR46981:SF1">
    <property type="entry name" value="BIS(5'-ADENOSYL)-TRIPHOSPHATASE"/>
    <property type="match status" value="1"/>
</dbReference>
<dbReference type="STRING" id="595528.A0A0D2WXK1"/>
<dbReference type="GO" id="GO:0005886">
    <property type="term" value="C:plasma membrane"/>
    <property type="evidence" value="ECO:0007669"/>
    <property type="project" value="TreeGrafter"/>
</dbReference>